<gene>
    <name evidence="2" type="ORF">PAHAL_3G362900</name>
</gene>
<evidence type="ECO:0000313" key="2">
    <source>
        <dbReference type="EMBL" id="PVH62667.1"/>
    </source>
</evidence>
<reference evidence="2" key="1">
    <citation type="submission" date="2018-04" db="EMBL/GenBank/DDBJ databases">
        <title>WGS assembly of Panicum hallii.</title>
        <authorList>
            <person name="Lovell J."/>
            <person name="Jenkins J."/>
            <person name="Lowry D."/>
            <person name="Mamidi S."/>
            <person name="Sreedasyam A."/>
            <person name="Weng X."/>
            <person name="Barry K."/>
            <person name="Bonette J."/>
            <person name="Campitelli B."/>
            <person name="Daum C."/>
            <person name="Gordon S."/>
            <person name="Gould B."/>
            <person name="Lipzen A."/>
            <person name="Macqueen A."/>
            <person name="Palacio-Mejia J."/>
            <person name="Plott C."/>
            <person name="Shakirov E."/>
            <person name="Shu S."/>
            <person name="Yoshinaga Y."/>
            <person name="Zane M."/>
            <person name="Rokhsar D."/>
            <person name="Grimwood J."/>
            <person name="Schmutz J."/>
            <person name="Juenger T."/>
        </authorList>
    </citation>
    <scope>NUCLEOTIDE SEQUENCE [LARGE SCALE GENOMIC DNA]</scope>
    <source>
        <strain evidence="2">FIL2</strain>
    </source>
</reference>
<dbReference type="EMBL" id="CM008048">
    <property type="protein sequence ID" value="PVH62667.1"/>
    <property type="molecule type" value="Genomic_DNA"/>
</dbReference>
<evidence type="ECO:0000259" key="1">
    <source>
        <dbReference type="Pfam" id="PF03478"/>
    </source>
</evidence>
<proteinExistence type="predicted"/>
<dbReference type="InterPro" id="IPR011044">
    <property type="entry name" value="Quino_amine_DH_bsu"/>
</dbReference>
<protein>
    <recommendedName>
        <fullName evidence="1">KIB1-4 beta-propeller domain-containing protein</fullName>
    </recommendedName>
</protein>
<organism evidence="2">
    <name type="scientific">Panicum hallii</name>
    <dbReference type="NCBI Taxonomy" id="206008"/>
    <lineage>
        <taxon>Eukaryota</taxon>
        <taxon>Viridiplantae</taxon>
        <taxon>Streptophyta</taxon>
        <taxon>Embryophyta</taxon>
        <taxon>Tracheophyta</taxon>
        <taxon>Spermatophyta</taxon>
        <taxon>Magnoliopsida</taxon>
        <taxon>Liliopsida</taxon>
        <taxon>Poales</taxon>
        <taxon>Poaceae</taxon>
        <taxon>PACMAD clade</taxon>
        <taxon>Panicoideae</taxon>
        <taxon>Panicodae</taxon>
        <taxon>Paniceae</taxon>
        <taxon>Panicinae</taxon>
        <taxon>Panicum</taxon>
        <taxon>Panicum sect. Panicum</taxon>
    </lineage>
</organism>
<dbReference type="AlphaFoldDB" id="A0A2T8KKF7"/>
<feature type="domain" description="KIB1-4 beta-propeller" evidence="1">
    <location>
        <begin position="30"/>
        <end position="342"/>
    </location>
</feature>
<dbReference type="InterPro" id="IPR005174">
    <property type="entry name" value="KIB1-4_b-propeller"/>
</dbReference>
<dbReference type="PANTHER" id="PTHR44586:SF10">
    <property type="entry name" value="DUF295 DOMAIN-CONTAINING PROTEIN"/>
    <property type="match status" value="1"/>
</dbReference>
<sequence>MHDLHRLVLRHPRRHRLHALRRKHIRGHPAGSPPIGGRYWLGAAHGWLATADADSAEVRLVNPVTGQQIDALPPVPTIAHLRGRDAGPIEPGYDYEICSYDWRLEQPQPNNPPRPIPVKAGELAKRLDMRAFLSSDPSHRPGGCFIVVLLNRPDCELSFARVGVDERWTWIGRRTSYADAVNNDGDGLFYALTIAGGIHAYDLAGRASAVRQTTFLHDQVHDIIDTDTKYLVQAPGGGQEWLQVWRMMEPVPTPEGGGSSTHLFTTVWIKVFRVDVDTQTLVKTVTFRENTNHALFIGCNQAFWVPAGEHAGVMPNHIYYTDNEECYALYFPESPRDIGVYNVGDGSFKQFRTPRPWLNWPLPCWFIPSLGSYRQWS</sequence>
<dbReference type="PANTHER" id="PTHR44586">
    <property type="entry name" value="F-BOX DOMAIN CONTAINING PROTEIN, EXPRESSED"/>
    <property type="match status" value="1"/>
</dbReference>
<accession>A0A2T8KKF7</accession>
<dbReference type="Gramene" id="PVH62667">
    <property type="protein sequence ID" value="PVH62667"/>
    <property type="gene ID" value="PAHAL_3G362900"/>
</dbReference>
<dbReference type="Pfam" id="PF03478">
    <property type="entry name" value="Beta-prop_KIB1-4"/>
    <property type="match status" value="1"/>
</dbReference>
<dbReference type="SUPFAM" id="SSF50969">
    <property type="entry name" value="YVTN repeat-like/Quinoprotein amine dehydrogenase"/>
    <property type="match status" value="1"/>
</dbReference>
<name>A0A2T8KKF7_9POAL</name>
<dbReference type="Proteomes" id="UP000243499">
    <property type="component" value="Chromosome 3"/>
</dbReference>